<reference evidence="1 2" key="1">
    <citation type="submission" date="2018-05" db="EMBL/GenBank/DDBJ databases">
        <title>Abyssibacter profundi OUC007T gen. nov., sp. nov, a marine bacterium isolated from seawater of the Mariana Trench.</title>
        <authorList>
            <person name="Zhou S."/>
        </authorList>
    </citation>
    <scope>NUCLEOTIDE SEQUENCE [LARGE SCALE GENOMIC DNA]</scope>
    <source>
        <strain evidence="1 2">OUC007</strain>
    </source>
</reference>
<protein>
    <recommendedName>
        <fullName evidence="3">PadR family transcriptional regulator</fullName>
    </recommendedName>
</protein>
<comment type="caution">
    <text evidence="1">The sequence shown here is derived from an EMBL/GenBank/DDBJ whole genome shotgun (WGS) entry which is preliminary data.</text>
</comment>
<name>A0A383XQD4_9GAMM</name>
<dbReference type="AlphaFoldDB" id="A0A383XQD4"/>
<evidence type="ECO:0008006" key="3">
    <source>
        <dbReference type="Google" id="ProtNLM"/>
    </source>
</evidence>
<dbReference type="EMBL" id="QEQK01000017">
    <property type="protein sequence ID" value="PWN54838.1"/>
    <property type="molecule type" value="Genomic_DNA"/>
</dbReference>
<accession>A0A383XQD4</accession>
<evidence type="ECO:0000313" key="1">
    <source>
        <dbReference type="EMBL" id="PWN54838.1"/>
    </source>
</evidence>
<organism evidence="1 2">
    <name type="scientific">Abyssibacter profundi</name>
    <dbReference type="NCBI Taxonomy" id="2182787"/>
    <lineage>
        <taxon>Bacteria</taxon>
        <taxon>Pseudomonadati</taxon>
        <taxon>Pseudomonadota</taxon>
        <taxon>Gammaproteobacteria</taxon>
        <taxon>Chromatiales</taxon>
        <taxon>Oceanococcaceae</taxon>
        <taxon>Abyssibacter</taxon>
    </lineage>
</organism>
<proteinExistence type="predicted"/>
<evidence type="ECO:0000313" key="2">
    <source>
        <dbReference type="Proteomes" id="UP000251800"/>
    </source>
</evidence>
<dbReference type="RefSeq" id="WP_109721401.1">
    <property type="nucleotide sequence ID" value="NZ_QEQK01000017.1"/>
</dbReference>
<sequence>MESSTGQHERRQRAPAREYIELTEIAILDAALSLGTLDGPGATPQALVDEVLRSLIVRDADFARAIGRLVASDYLNVAHGDRGWTYALTRSGQQHAADWRQHLDVSEPTGPTRKLKTVRRELASRRAPVLPVMATH</sequence>
<dbReference type="Proteomes" id="UP000251800">
    <property type="component" value="Unassembled WGS sequence"/>
</dbReference>
<gene>
    <name evidence="1" type="ORF">DEH80_15350</name>
</gene>
<keyword evidence="2" id="KW-1185">Reference proteome</keyword>